<dbReference type="AlphaFoldDB" id="A0A7C9TDZ3"/>
<evidence type="ECO:0000313" key="1">
    <source>
        <dbReference type="EMBL" id="NDP49548.1"/>
    </source>
</evidence>
<sequence>MDVKIVATKVCSHYPGLLSELKDMGVMCEVLFVEEHPEIVELHVIRHSPNLMVNGKVVFRRQPTPLELRNFFGKPK</sequence>
<reference evidence="1 2" key="1">
    <citation type="submission" date="2019-09" db="EMBL/GenBank/DDBJ databases">
        <title>H2 Metabolism Revealed by Metagenomic Analysis in Subglacial Sediment of East Antarctica.</title>
        <authorList>
            <person name="Yang Z."/>
            <person name="Zhang Y."/>
            <person name="Lv Y."/>
            <person name="Yan W."/>
            <person name="Xiao X."/>
            <person name="Sun B."/>
            <person name="Ma H."/>
        </authorList>
    </citation>
    <scope>NUCLEOTIDE SEQUENCE [LARGE SCALE GENOMIC DNA]</scope>
    <source>
        <strain evidence="1">Bin2_2</strain>
    </source>
</reference>
<gene>
    <name evidence="1" type="ORF">GZ085_14400</name>
</gene>
<accession>A0A7C9TDZ3</accession>
<organism evidence="1 2">
    <name type="scientific">Sulfuriferula multivorans</name>
    <dbReference type="NCBI Taxonomy" id="1559896"/>
    <lineage>
        <taxon>Bacteria</taxon>
        <taxon>Pseudomonadati</taxon>
        <taxon>Pseudomonadota</taxon>
        <taxon>Betaproteobacteria</taxon>
        <taxon>Nitrosomonadales</taxon>
        <taxon>Sulfuricellaceae</taxon>
        <taxon>Sulfuriferula</taxon>
    </lineage>
</organism>
<name>A0A7C9TDZ3_9PROT</name>
<protein>
    <submittedName>
        <fullName evidence="1">Thioredoxin family protein</fullName>
    </submittedName>
</protein>
<evidence type="ECO:0000313" key="2">
    <source>
        <dbReference type="Proteomes" id="UP000483432"/>
    </source>
</evidence>
<dbReference type="EMBL" id="JAAFGW010000300">
    <property type="protein sequence ID" value="NDP49548.1"/>
    <property type="molecule type" value="Genomic_DNA"/>
</dbReference>
<comment type="caution">
    <text evidence="1">The sequence shown here is derived from an EMBL/GenBank/DDBJ whole genome shotgun (WGS) entry which is preliminary data.</text>
</comment>
<proteinExistence type="predicted"/>
<dbReference type="Proteomes" id="UP000483432">
    <property type="component" value="Unassembled WGS sequence"/>
</dbReference>